<feature type="transmembrane region" description="Helical" evidence="2">
    <location>
        <begin position="38"/>
        <end position="57"/>
    </location>
</feature>
<dbReference type="InterPro" id="IPR036010">
    <property type="entry name" value="2Fe-2S_ferredoxin-like_sf"/>
</dbReference>
<dbReference type="InterPro" id="IPR002528">
    <property type="entry name" value="MATE_fam"/>
</dbReference>
<dbReference type="Proteomes" id="UP000593564">
    <property type="component" value="Unassembled WGS sequence"/>
</dbReference>
<dbReference type="GO" id="GO:0015297">
    <property type="term" value="F:antiporter activity"/>
    <property type="evidence" value="ECO:0007669"/>
    <property type="project" value="InterPro"/>
</dbReference>
<proteinExistence type="inferred from homology"/>
<evidence type="ECO:0000313" key="3">
    <source>
        <dbReference type="EMBL" id="KAF5949551.1"/>
    </source>
</evidence>
<protein>
    <submittedName>
        <fullName evidence="3">Uncharacterized protein</fullName>
    </submittedName>
</protein>
<comment type="similarity">
    <text evidence="1">Belongs to the multi antimicrobial extrusion (MATE) (TC 2.A.66.1) family.</text>
</comment>
<dbReference type="GO" id="GO:0042910">
    <property type="term" value="F:xenobiotic transmembrane transporter activity"/>
    <property type="evidence" value="ECO:0007669"/>
    <property type="project" value="InterPro"/>
</dbReference>
<name>A0A7J7HBA8_CAMSI</name>
<sequence>MKKLYTLWTTYDSQILVLHRQLVFVSTSRVKLLVTKPYSSTYVVVLIYVSLFPIHSLSLTVCVFFLSFFLSFSSLLFCFFAQLNGMRLFVDKVLVKRINGGMEPPEEPPAVNFAFVSSVLLPDGTPDVHFRVACGGQKLRDIMLDSNIELYGPYVVEGKELLNPRTDKEKEKLKRNPKNWRLACQTTVGKPDSRGLFMLGLAAAASVRVGNELGRGHPLVAKLSVLVVIGTSILISIIFSAIVLIFKIELSKLFTSDSEVIEAVSNLTPLLAISVFLNGIQPILSARTNWDAEVVKAADRLKHSANEEALYLVDSM</sequence>
<keyword evidence="4" id="KW-1185">Reference proteome</keyword>
<gene>
    <name evidence="3" type="ORF">HYC85_011544</name>
</gene>
<keyword evidence="2" id="KW-0472">Membrane</keyword>
<feature type="transmembrane region" description="Helical" evidence="2">
    <location>
        <begin position="223"/>
        <end position="246"/>
    </location>
</feature>
<keyword evidence="2" id="KW-0812">Transmembrane</keyword>
<reference evidence="3 4" key="2">
    <citation type="submission" date="2020-07" db="EMBL/GenBank/DDBJ databases">
        <title>Genome assembly of wild tea tree DASZ reveals pedigree and selection history of tea varieties.</title>
        <authorList>
            <person name="Zhang W."/>
        </authorList>
    </citation>
    <scope>NUCLEOTIDE SEQUENCE [LARGE SCALE GENOMIC DNA]</scope>
    <source>
        <strain evidence="4">cv. G240</strain>
        <tissue evidence="3">Leaf</tissue>
    </source>
</reference>
<reference evidence="4" key="1">
    <citation type="journal article" date="2020" name="Nat. Commun.">
        <title>Genome assembly of wild tea tree DASZ reveals pedigree and selection history of tea varieties.</title>
        <authorList>
            <person name="Zhang W."/>
            <person name="Zhang Y."/>
            <person name="Qiu H."/>
            <person name="Guo Y."/>
            <person name="Wan H."/>
            <person name="Zhang X."/>
            <person name="Scossa F."/>
            <person name="Alseekh S."/>
            <person name="Zhang Q."/>
            <person name="Wang P."/>
            <person name="Xu L."/>
            <person name="Schmidt M.H."/>
            <person name="Jia X."/>
            <person name="Li D."/>
            <person name="Zhu A."/>
            <person name="Guo F."/>
            <person name="Chen W."/>
            <person name="Ni D."/>
            <person name="Usadel B."/>
            <person name="Fernie A.R."/>
            <person name="Wen W."/>
        </authorList>
    </citation>
    <scope>NUCLEOTIDE SEQUENCE [LARGE SCALE GENOMIC DNA]</scope>
    <source>
        <strain evidence="4">cv. G240</strain>
    </source>
</reference>
<evidence type="ECO:0000256" key="2">
    <source>
        <dbReference type="SAM" id="Phobius"/>
    </source>
</evidence>
<feature type="transmembrane region" description="Helical" evidence="2">
    <location>
        <begin position="63"/>
        <end position="83"/>
    </location>
</feature>
<dbReference type="EMBL" id="JACBKZ010000005">
    <property type="protein sequence ID" value="KAF5949551.1"/>
    <property type="molecule type" value="Genomic_DNA"/>
</dbReference>
<evidence type="ECO:0000313" key="4">
    <source>
        <dbReference type="Proteomes" id="UP000593564"/>
    </source>
</evidence>
<accession>A0A7J7HBA8</accession>
<organism evidence="3 4">
    <name type="scientific">Camellia sinensis</name>
    <name type="common">Tea plant</name>
    <name type="synonym">Thea sinensis</name>
    <dbReference type="NCBI Taxonomy" id="4442"/>
    <lineage>
        <taxon>Eukaryota</taxon>
        <taxon>Viridiplantae</taxon>
        <taxon>Streptophyta</taxon>
        <taxon>Embryophyta</taxon>
        <taxon>Tracheophyta</taxon>
        <taxon>Spermatophyta</taxon>
        <taxon>Magnoliopsida</taxon>
        <taxon>eudicotyledons</taxon>
        <taxon>Gunneridae</taxon>
        <taxon>Pentapetalae</taxon>
        <taxon>asterids</taxon>
        <taxon>Ericales</taxon>
        <taxon>Theaceae</taxon>
        <taxon>Camellia</taxon>
    </lineage>
</organism>
<dbReference type="Pfam" id="PF01554">
    <property type="entry name" value="MatE"/>
    <property type="match status" value="1"/>
</dbReference>
<dbReference type="SUPFAM" id="SSF54292">
    <property type="entry name" value="2Fe-2S ferredoxin-like"/>
    <property type="match status" value="1"/>
</dbReference>
<dbReference type="AlphaFoldDB" id="A0A7J7HBA8"/>
<dbReference type="PANTHER" id="PTHR11206">
    <property type="entry name" value="MULTIDRUG RESISTANCE PROTEIN"/>
    <property type="match status" value="1"/>
</dbReference>
<comment type="caution">
    <text evidence="3">The sequence shown here is derived from an EMBL/GenBank/DDBJ whole genome shotgun (WGS) entry which is preliminary data.</text>
</comment>
<dbReference type="GO" id="GO:0016020">
    <property type="term" value="C:membrane"/>
    <property type="evidence" value="ECO:0007669"/>
    <property type="project" value="InterPro"/>
</dbReference>
<dbReference type="GO" id="GO:0051536">
    <property type="term" value="F:iron-sulfur cluster binding"/>
    <property type="evidence" value="ECO:0007669"/>
    <property type="project" value="InterPro"/>
</dbReference>
<dbReference type="InterPro" id="IPR012675">
    <property type="entry name" value="Beta-grasp_dom_sf"/>
</dbReference>
<dbReference type="Gene3D" id="3.10.20.30">
    <property type="match status" value="1"/>
</dbReference>
<evidence type="ECO:0000256" key="1">
    <source>
        <dbReference type="ARBA" id="ARBA00010199"/>
    </source>
</evidence>
<keyword evidence="2" id="KW-1133">Transmembrane helix</keyword>